<comment type="caution">
    <text evidence="2">The sequence shown here is derived from an EMBL/GenBank/DDBJ whole genome shotgun (WGS) entry which is preliminary data.</text>
</comment>
<evidence type="ECO:0000313" key="2">
    <source>
        <dbReference type="EMBL" id="KPM08403.1"/>
    </source>
</evidence>
<feature type="region of interest" description="Disordered" evidence="1">
    <location>
        <begin position="1"/>
        <end position="31"/>
    </location>
</feature>
<dbReference type="VEuPathDB" id="VectorBase:SSCA008626"/>
<dbReference type="Proteomes" id="UP000616769">
    <property type="component" value="Unassembled WGS sequence"/>
</dbReference>
<dbReference type="EMBL" id="JXLN01012374">
    <property type="protein sequence ID" value="KPM08403.1"/>
    <property type="molecule type" value="Genomic_DNA"/>
</dbReference>
<dbReference type="OrthoDB" id="6513098at2759"/>
<gene>
    <name evidence="2" type="ORF">QR98_0069200</name>
</gene>
<evidence type="ECO:0000256" key="1">
    <source>
        <dbReference type="SAM" id="MobiDB-lite"/>
    </source>
</evidence>
<proteinExistence type="predicted"/>
<accession>A0A132ABU8</accession>
<name>A0A132ABU8_SARSC</name>
<organism evidence="2 3">
    <name type="scientific">Sarcoptes scabiei</name>
    <name type="common">Itch mite</name>
    <name type="synonym">Acarus scabiei</name>
    <dbReference type="NCBI Taxonomy" id="52283"/>
    <lineage>
        <taxon>Eukaryota</taxon>
        <taxon>Metazoa</taxon>
        <taxon>Ecdysozoa</taxon>
        <taxon>Arthropoda</taxon>
        <taxon>Chelicerata</taxon>
        <taxon>Arachnida</taxon>
        <taxon>Acari</taxon>
        <taxon>Acariformes</taxon>
        <taxon>Sarcoptiformes</taxon>
        <taxon>Astigmata</taxon>
        <taxon>Psoroptidia</taxon>
        <taxon>Sarcoptoidea</taxon>
        <taxon>Sarcoptidae</taxon>
        <taxon>Sarcoptinae</taxon>
        <taxon>Sarcoptes</taxon>
    </lineage>
</organism>
<sequence>MSAQNESFNENYERFVEREDDNDIPEEISTKSSKLEAKNLFADEKNAKKISQEQMKEKLNAIEKTIQVIKKKK</sequence>
<protein>
    <submittedName>
        <fullName evidence="2">Uncharacterized protein</fullName>
    </submittedName>
</protein>
<reference evidence="2 3" key="1">
    <citation type="journal article" date="2015" name="Parasit. Vectors">
        <title>Draft genome of the scabies mite.</title>
        <authorList>
            <person name="Rider S.D.Jr."/>
            <person name="Morgan M.S."/>
            <person name="Arlian L.G."/>
        </authorList>
    </citation>
    <scope>NUCLEOTIDE SEQUENCE [LARGE SCALE GENOMIC DNA]</scope>
    <source>
        <strain evidence="2">Arlian Lab</strain>
    </source>
</reference>
<feature type="compositionally biased region" description="Polar residues" evidence="1">
    <location>
        <begin position="1"/>
        <end position="10"/>
    </location>
</feature>
<evidence type="ECO:0000313" key="3">
    <source>
        <dbReference type="Proteomes" id="UP000616769"/>
    </source>
</evidence>
<dbReference type="AlphaFoldDB" id="A0A132ABU8"/>